<evidence type="ECO:0000256" key="2">
    <source>
        <dbReference type="PIRSR" id="PIRSR039004-2"/>
    </source>
</evidence>
<dbReference type="InterPro" id="IPR032466">
    <property type="entry name" value="Metal_Hydrolase"/>
</dbReference>
<dbReference type="SUPFAM" id="SSF51338">
    <property type="entry name" value="Composite domain of metallo-dependent hydrolases"/>
    <property type="match status" value="1"/>
</dbReference>
<accession>A0A7X0VHX3</accession>
<dbReference type="RefSeq" id="WP_185670926.1">
    <property type="nucleotide sequence ID" value="NZ_JACJVP010000032.1"/>
</dbReference>
<dbReference type="SUPFAM" id="SSF51556">
    <property type="entry name" value="Metallo-dependent hydrolases"/>
    <property type="match status" value="1"/>
</dbReference>
<dbReference type="Proteomes" id="UP000547209">
    <property type="component" value="Unassembled WGS sequence"/>
</dbReference>
<protein>
    <submittedName>
        <fullName evidence="4">Amidohydrolase/deacetylase family metallohydrolase</fullName>
        <ecNumber evidence="4">3.5.2.3</ecNumber>
    </submittedName>
</protein>
<keyword evidence="1" id="KW-0479">Metal-binding</keyword>
<dbReference type="PANTHER" id="PTHR42717">
    <property type="entry name" value="DIHYDROOROTASE-RELATED"/>
    <property type="match status" value="1"/>
</dbReference>
<keyword evidence="1" id="KW-0862">Zinc</keyword>
<evidence type="ECO:0000313" key="4">
    <source>
        <dbReference type="EMBL" id="MBB6673089.1"/>
    </source>
</evidence>
<dbReference type="InterPro" id="IPR011059">
    <property type="entry name" value="Metal-dep_hydrolase_composite"/>
</dbReference>
<reference evidence="4 5" key="1">
    <citation type="submission" date="2020-08" db="EMBL/GenBank/DDBJ databases">
        <title>Cohnella phylogeny.</title>
        <authorList>
            <person name="Dunlap C."/>
        </authorList>
    </citation>
    <scope>NUCLEOTIDE SEQUENCE [LARGE SCALE GENOMIC DNA]</scope>
    <source>
        <strain evidence="4 5">DSM 28246</strain>
    </source>
</reference>
<dbReference type="InterPro" id="IPR020043">
    <property type="entry name" value="Deacetylase_Atu3266-like"/>
</dbReference>
<dbReference type="GO" id="GO:0004151">
    <property type="term" value="F:dihydroorotase activity"/>
    <property type="evidence" value="ECO:0007669"/>
    <property type="project" value="UniProtKB-EC"/>
</dbReference>
<feature type="binding site" description="via carbamate group" evidence="1">
    <location>
        <position position="151"/>
    </location>
    <ligand>
        <name>Zn(2+)</name>
        <dbReference type="ChEBI" id="CHEBI:29105"/>
        <label>2</label>
    </ligand>
</feature>
<evidence type="ECO:0000256" key="3">
    <source>
        <dbReference type="PIRSR" id="PIRSR039004-3"/>
    </source>
</evidence>
<feature type="binding site" evidence="1">
    <location>
        <position position="57"/>
    </location>
    <ligand>
        <name>Zn(2+)</name>
        <dbReference type="ChEBI" id="CHEBI:29105"/>
        <label>1</label>
    </ligand>
</feature>
<comment type="caution">
    <text evidence="4">The sequence shown here is derived from an EMBL/GenBank/DDBJ whole genome shotgun (WGS) entry which is preliminary data.</text>
</comment>
<dbReference type="PIRSF" id="PIRSF039004">
    <property type="entry name" value="ADE_EF_0837"/>
    <property type="match status" value="1"/>
</dbReference>
<dbReference type="NCBIfam" id="TIGR03583">
    <property type="entry name" value="EF_0837"/>
    <property type="match status" value="1"/>
</dbReference>
<evidence type="ECO:0000313" key="5">
    <source>
        <dbReference type="Proteomes" id="UP000547209"/>
    </source>
</evidence>
<evidence type="ECO:0000256" key="1">
    <source>
        <dbReference type="PIRSR" id="PIRSR039004-1"/>
    </source>
</evidence>
<feature type="binding site" description="via carbamate group" evidence="1">
    <location>
        <position position="151"/>
    </location>
    <ligand>
        <name>Zn(2+)</name>
        <dbReference type="ChEBI" id="CHEBI:29105"/>
        <label>1</label>
    </ligand>
</feature>
<sequence length="366" mass="39499">MAERIVLQNVKRVNEEAIDLAIDDGVIAEIAGAGSLGGDRVIDLAGCYVSSGWIDLHVHAFPAFDPYGDEIDEIGVKQGVTTIVDAGSCGADRIAELAASRAQARTRLFALLNVSRIGLARIDELSDLVWIDRAQAMSAIRALPDFIVGLKARISSSVVRESGLEPLRIARQFAQVASLPLMVHVGSKPPRTEEILPLLAEGDVVTHYLNGKSNKLFDDAGRPLPELMAARARGVRLDVGHGTASFSFRVAEAAKANGVHFDTISSDLYRGNRLNGPVYSLARVMSKFLYLGYPLKEVVAGVTSRAAAWLNMPELGRIQVGDRANLTLFEVRREPVALVDSEGDERIGHLHLAAKGVIANGRFMEC</sequence>
<dbReference type="EMBL" id="JACJVP010000032">
    <property type="protein sequence ID" value="MBB6673089.1"/>
    <property type="molecule type" value="Genomic_DNA"/>
</dbReference>
<proteinExistence type="predicted"/>
<dbReference type="NCBIfam" id="NF006689">
    <property type="entry name" value="PRK09237.1"/>
    <property type="match status" value="1"/>
</dbReference>
<dbReference type="GO" id="GO:0019213">
    <property type="term" value="F:deacetylase activity"/>
    <property type="evidence" value="ECO:0007669"/>
    <property type="project" value="InterPro"/>
</dbReference>
<dbReference type="AlphaFoldDB" id="A0A7X0VHX3"/>
<feature type="site" description="Transition state stabilizer" evidence="3">
    <location>
        <position position="153"/>
    </location>
</feature>
<dbReference type="PANTHER" id="PTHR42717:SF1">
    <property type="entry name" value="IMIDAZOLONEPROPIONASE AND RELATED AMIDOHYDROLASES"/>
    <property type="match status" value="1"/>
</dbReference>
<feature type="binding site" evidence="1">
    <location>
        <position position="267"/>
    </location>
    <ligand>
        <name>Zn(2+)</name>
        <dbReference type="ChEBI" id="CHEBI:29105"/>
        <label>1</label>
    </ligand>
</feature>
<dbReference type="GO" id="GO:0046872">
    <property type="term" value="F:metal ion binding"/>
    <property type="evidence" value="ECO:0007669"/>
    <property type="project" value="UniProtKB-KW"/>
</dbReference>
<feature type="binding site" evidence="1">
    <location>
        <position position="184"/>
    </location>
    <ligand>
        <name>Zn(2+)</name>
        <dbReference type="ChEBI" id="CHEBI:29105"/>
        <label>2</label>
    </ligand>
</feature>
<dbReference type="Gene3D" id="3.20.20.140">
    <property type="entry name" value="Metal-dependent hydrolases"/>
    <property type="match status" value="1"/>
</dbReference>
<organism evidence="4 5">
    <name type="scientific">Cohnella nanjingensis</name>
    <dbReference type="NCBI Taxonomy" id="1387779"/>
    <lineage>
        <taxon>Bacteria</taxon>
        <taxon>Bacillati</taxon>
        <taxon>Bacillota</taxon>
        <taxon>Bacilli</taxon>
        <taxon>Bacillales</taxon>
        <taxon>Paenibacillaceae</taxon>
        <taxon>Cohnella</taxon>
    </lineage>
</organism>
<dbReference type="Gene3D" id="2.30.40.10">
    <property type="entry name" value="Urease, subunit C, domain 1"/>
    <property type="match status" value="1"/>
</dbReference>
<feature type="binding site" evidence="1">
    <location>
        <position position="207"/>
    </location>
    <ligand>
        <name>Zn(2+)</name>
        <dbReference type="ChEBI" id="CHEBI:29105"/>
        <label>2</label>
    </ligand>
</feature>
<gene>
    <name evidence="4" type="ORF">H7C19_20615</name>
</gene>
<feature type="modified residue" description="N6-carboxylysine" evidence="2">
    <location>
        <position position="151"/>
    </location>
</feature>
<dbReference type="EC" id="3.5.2.3" evidence="4"/>
<keyword evidence="4" id="KW-0378">Hydrolase</keyword>
<name>A0A7X0VHX3_9BACL</name>
<dbReference type="InterPro" id="IPR047601">
    <property type="entry name" value="EF_0837-like"/>
</dbReference>
<feature type="binding site" evidence="1">
    <location>
        <position position="59"/>
    </location>
    <ligand>
        <name>Zn(2+)</name>
        <dbReference type="ChEBI" id="CHEBI:29105"/>
        <label>1</label>
    </ligand>
</feature>
<keyword evidence="5" id="KW-1185">Reference proteome</keyword>